<dbReference type="EMBL" id="AWSO01001790">
    <property type="protein sequence ID" value="ESK82805.1"/>
    <property type="molecule type" value="Genomic_DNA"/>
</dbReference>
<dbReference type="HOGENOM" id="CLU_1471611_0_0_1"/>
<reference evidence="2 3" key="1">
    <citation type="journal article" date="2014" name="BMC Genomics">
        <title>Genome and secretome analysis of the hemibiotrophic fungal pathogen, Moniliophthora roreri, which causes frosty pod rot disease of cacao: mechanisms of the biotrophic and necrotrophic phases.</title>
        <authorList>
            <person name="Meinhardt L.W."/>
            <person name="Costa G.G.L."/>
            <person name="Thomazella D.P.T."/>
            <person name="Teixeira P.J.P.L."/>
            <person name="Carazzolle M.F."/>
            <person name="Schuster S.C."/>
            <person name="Carlson J.E."/>
            <person name="Guiltinan M.J."/>
            <person name="Mieczkowski P."/>
            <person name="Farmer A."/>
            <person name="Ramaraj T."/>
            <person name="Crozier J."/>
            <person name="Davis R.E."/>
            <person name="Shao J."/>
            <person name="Melnick R.L."/>
            <person name="Pereira G.A.G."/>
            <person name="Bailey B.A."/>
        </authorList>
    </citation>
    <scope>NUCLEOTIDE SEQUENCE [LARGE SCALE GENOMIC DNA]</scope>
    <source>
        <strain evidence="2 3">MCA 2997</strain>
    </source>
</reference>
<dbReference type="Proteomes" id="UP000017559">
    <property type="component" value="Unassembled WGS sequence"/>
</dbReference>
<organism evidence="2 3">
    <name type="scientific">Moniliophthora roreri (strain MCA 2997)</name>
    <name type="common">Cocoa frosty pod rot fungus</name>
    <name type="synonym">Crinipellis roreri</name>
    <dbReference type="NCBI Taxonomy" id="1381753"/>
    <lineage>
        <taxon>Eukaryota</taxon>
        <taxon>Fungi</taxon>
        <taxon>Dikarya</taxon>
        <taxon>Basidiomycota</taxon>
        <taxon>Agaricomycotina</taxon>
        <taxon>Agaricomycetes</taxon>
        <taxon>Agaricomycetidae</taxon>
        <taxon>Agaricales</taxon>
        <taxon>Marasmiineae</taxon>
        <taxon>Marasmiaceae</taxon>
        <taxon>Moniliophthora</taxon>
    </lineage>
</organism>
<gene>
    <name evidence="2" type="ORF">Moror_12287</name>
</gene>
<keyword evidence="1" id="KW-0472">Membrane</keyword>
<keyword evidence="1" id="KW-1133">Transmembrane helix</keyword>
<accession>V2WRF2</accession>
<feature type="non-terminal residue" evidence="2">
    <location>
        <position position="184"/>
    </location>
</feature>
<name>V2WRF2_MONRO</name>
<evidence type="ECO:0000256" key="1">
    <source>
        <dbReference type="SAM" id="Phobius"/>
    </source>
</evidence>
<sequence length="184" mass="20601">MSTHPGFLYSSDNSSHQLVDAVLGESESNALPTYGLLKFTISTFIAAALWHLIRLRYPCITTAGLNSKEKKVDELYEDAIEKDSFTGPTLEDITRRRIERVLKAKASQIRTRSLAMASSIWLQISLSGIFSPTLNPISNIVTVWSFKGALGVRIVLRMRLLARPSYHRPQATLVPNADIQRSRE</sequence>
<dbReference type="KEGG" id="mrr:Moror_12287"/>
<protein>
    <submittedName>
        <fullName evidence="2">Uncharacterized protein</fullName>
    </submittedName>
</protein>
<keyword evidence="3" id="KW-1185">Reference proteome</keyword>
<evidence type="ECO:0000313" key="2">
    <source>
        <dbReference type="EMBL" id="ESK82805.1"/>
    </source>
</evidence>
<proteinExistence type="predicted"/>
<keyword evidence="1" id="KW-0812">Transmembrane</keyword>
<evidence type="ECO:0000313" key="3">
    <source>
        <dbReference type="Proteomes" id="UP000017559"/>
    </source>
</evidence>
<feature type="transmembrane region" description="Helical" evidence="1">
    <location>
        <begin position="34"/>
        <end position="53"/>
    </location>
</feature>
<comment type="caution">
    <text evidence="2">The sequence shown here is derived from an EMBL/GenBank/DDBJ whole genome shotgun (WGS) entry which is preliminary data.</text>
</comment>
<dbReference type="AlphaFoldDB" id="V2WRF2"/>